<organism evidence="1 2">
    <name type="scientific">Cryomyces minteri</name>
    <dbReference type="NCBI Taxonomy" id="331657"/>
    <lineage>
        <taxon>Eukaryota</taxon>
        <taxon>Fungi</taxon>
        <taxon>Dikarya</taxon>
        <taxon>Ascomycota</taxon>
        <taxon>Pezizomycotina</taxon>
        <taxon>Dothideomycetes</taxon>
        <taxon>Dothideomycetes incertae sedis</taxon>
        <taxon>Cryomyces</taxon>
    </lineage>
</organism>
<evidence type="ECO:0000313" key="2">
    <source>
        <dbReference type="Proteomes" id="UP000308768"/>
    </source>
</evidence>
<protein>
    <submittedName>
        <fullName evidence="1">Uncharacterized protein</fullName>
    </submittedName>
</protein>
<accession>A0A4U0WIX5</accession>
<dbReference type="Proteomes" id="UP000308768">
    <property type="component" value="Unassembled WGS sequence"/>
</dbReference>
<dbReference type="OrthoDB" id="5279008at2759"/>
<keyword evidence="2" id="KW-1185">Reference proteome</keyword>
<sequence length="160" mass="18457">MKGWKDWVARFISAAPALEELKLSLDQSTESKKIFQAIGQRVKLPKLCRLELNRFVFHAGDILKFARNHAATLRRIGLLNSDVQDASLPYVLEQLRDGLGLDHLEISQVRSDGRMSAFDGFNYAYCPEDITEECYLDYDDWIMVYFNPYCVEVEEGQDIK</sequence>
<name>A0A4U0WIX5_9PEZI</name>
<proteinExistence type="predicted"/>
<evidence type="ECO:0000313" key="1">
    <source>
        <dbReference type="EMBL" id="TKA62303.1"/>
    </source>
</evidence>
<comment type="caution">
    <text evidence="1">The sequence shown here is derived from an EMBL/GenBank/DDBJ whole genome shotgun (WGS) entry which is preliminary data.</text>
</comment>
<dbReference type="AlphaFoldDB" id="A0A4U0WIX5"/>
<gene>
    <name evidence="1" type="ORF">B0A49_13585</name>
</gene>
<reference evidence="1 2" key="1">
    <citation type="submission" date="2017-03" db="EMBL/GenBank/DDBJ databases">
        <title>Genomes of endolithic fungi from Antarctica.</title>
        <authorList>
            <person name="Coleine C."/>
            <person name="Masonjones S."/>
            <person name="Stajich J.E."/>
        </authorList>
    </citation>
    <scope>NUCLEOTIDE SEQUENCE [LARGE SCALE GENOMIC DNA]</scope>
    <source>
        <strain evidence="1 2">CCFEE 5187</strain>
    </source>
</reference>
<dbReference type="EMBL" id="NAJN01001589">
    <property type="protein sequence ID" value="TKA62303.1"/>
    <property type="molecule type" value="Genomic_DNA"/>
</dbReference>